<dbReference type="PANTHER" id="PTHR22619:SF0">
    <property type="entry name" value="ZINC FINGER SWIM DOMAIN-CONTAINING PROTEIN 6-LIKE PROTEIN"/>
    <property type="match status" value="1"/>
</dbReference>
<dbReference type="GO" id="GO:0008270">
    <property type="term" value="F:zinc ion binding"/>
    <property type="evidence" value="ECO:0007669"/>
    <property type="project" value="UniProtKB-KW"/>
</dbReference>
<keyword evidence="1" id="KW-0862">Zinc</keyword>
<dbReference type="Proteomes" id="UP000184529">
    <property type="component" value="Unassembled WGS sequence"/>
</dbReference>
<dbReference type="InterPro" id="IPR049245">
    <property type="entry name" value="DUF6880"/>
</dbReference>
<dbReference type="InterPro" id="IPR007527">
    <property type="entry name" value="Znf_SWIM"/>
</dbReference>
<reference evidence="5" key="1">
    <citation type="submission" date="2016-11" db="EMBL/GenBank/DDBJ databases">
        <authorList>
            <person name="Varghese N."/>
            <person name="Submissions S."/>
        </authorList>
    </citation>
    <scope>NUCLEOTIDE SEQUENCE [LARGE SCALE GENOMIC DNA]</scope>
    <source>
        <strain evidence="5">DSM 16057</strain>
    </source>
</reference>
<dbReference type="STRING" id="1121432.SAMN02745219_02767"/>
<evidence type="ECO:0000256" key="1">
    <source>
        <dbReference type="PROSITE-ProRule" id="PRU00325"/>
    </source>
</evidence>
<dbReference type="Pfam" id="PF21810">
    <property type="entry name" value="DUF6880"/>
    <property type="match status" value="1"/>
</dbReference>
<evidence type="ECO:0000313" key="4">
    <source>
        <dbReference type="EMBL" id="SHJ53014.1"/>
    </source>
</evidence>
<name>A0A1M6K249_9FIRM</name>
<dbReference type="PROSITE" id="PS50966">
    <property type="entry name" value="ZF_SWIM"/>
    <property type="match status" value="1"/>
</dbReference>
<dbReference type="Pfam" id="PF04434">
    <property type="entry name" value="SWIM"/>
    <property type="match status" value="1"/>
</dbReference>
<keyword evidence="1" id="KW-0863">Zinc-finger</keyword>
<keyword evidence="1" id="KW-0479">Metal-binding</keyword>
<proteinExistence type="predicted"/>
<dbReference type="PANTHER" id="PTHR22619">
    <property type="entry name" value="ZINC FINGER SWIM DOMAIN CONTAINING PROTEIN 4, 5, 6"/>
    <property type="match status" value="1"/>
</dbReference>
<keyword evidence="5" id="KW-1185">Reference proteome</keyword>
<dbReference type="GO" id="GO:0031462">
    <property type="term" value="C:Cul2-RING ubiquitin ligase complex"/>
    <property type="evidence" value="ECO:0007669"/>
    <property type="project" value="TreeGrafter"/>
</dbReference>
<dbReference type="OrthoDB" id="7593573at2"/>
<sequence>MDNKSHRKNKLDKSRIPNLPLPGEEEIRELAGEASFQRGWQYFRNGAVLDPAVYGWELRARCAGSRYEPYNVRVVFGEGGIAAASCTCPRGGFCKHIVALLLTCLHQPDSIRSYPPLKEILADLSKEQLVTLVESLVDREPALLSAIQAAAALVPGKRIDEGIVNREARRAVASEDPDMAAVTLRGMLKDAGRLSGVGEWEEAGAVYQAVLDALTEGYDDLLLQMDEEGELAAVAGEAVKGLRSCLSAGQPAPAVRRSWLASLLEAVLREIDLGGIGFAGPAEKVLLEHATEEEWAFLEERVRTALEESGDGSWRQEKLVGLLVNWREVHGRQEEAAALVRELGTPEQKVFLLIAEGKVEQAVELAKKELGHLPGVMIRVADELISAGAGPQAAALLESQVRGDNPHWGYLEWLAAYHQKHGDPVVSLACRRKLFFAQPTVKGYVKLRKAAVSLGVWEAARQEVLSTLEKDGRFGVLVDIALEEKDVARALELLPRVEVWNRQNYLLKVAGAAKDNHPEEALKLYRDLAEEAIGRRKRTSYQEAAGYLKKVRALHERLGTGEAWNRYITGLRSKYARYPALLEELAARGL</sequence>
<organism evidence="4 5">
    <name type="scientific">Desulfofundulus thermosubterraneus DSM 16057</name>
    <dbReference type="NCBI Taxonomy" id="1121432"/>
    <lineage>
        <taxon>Bacteria</taxon>
        <taxon>Bacillati</taxon>
        <taxon>Bacillota</taxon>
        <taxon>Clostridia</taxon>
        <taxon>Eubacteriales</taxon>
        <taxon>Peptococcaceae</taxon>
        <taxon>Desulfofundulus</taxon>
    </lineage>
</organism>
<protein>
    <submittedName>
        <fullName evidence="4">Uncharacterized conserved protein, contains Zn finger domain</fullName>
    </submittedName>
</protein>
<feature type="region of interest" description="Disordered" evidence="2">
    <location>
        <begin position="1"/>
        <end position="20"/>
    </location>
</feature>
<evidence type="ECO:0000259" key="3">
    <source>
        <dbReference type="PROSITE" id="PS50966"/>
    </source>
</evidence>
<accession>A0A1M6K249</accession>
<feature type="compositionally biased region" description="Basic residues" evidence="2">
    <location>
        <begin position="1"/>
        <end position="10"/>
    </location>
</feature>
<dbReference type="RefSeq" id="WP_072870479.1">
    <property type="nucleotide sequence ID" value="NZ_FQZM01000039.1"/>
</dbReference>
<gene>
    <name evidence="4" type="ORF">SAMN02745219_02767</name>
</gene>
<dbReference type="AlphaFoldDB" id="A0A1M6K249"/>
<feature type="domain" description="SWIM-type" evidence="3">
    <location>
        <begin position="70"/>
        <end position="105"/>
    </location>
</feature>
<dbReference type="EMBL" id="FQZM01000039">
    <property type="protein sequence ID" value="SHJ53014.1"/>
    <property type="molecule type" value="Genomic_DNA"/>
</dbReference>
<evidence type="ECO:0000313" key="5">
    <source>
        <dbReference type="Proteomes" id="UP000184529"/>
    </source>
</evidence>
<evidence type="ECO:0000256" key="2">
    <source>
        <dbReference type="SAM" id="MobiDB-lite"/>
    </source>
</evidence>